<dbReference type="AlphaFoldDB" id="A0A1I8IW05"/>
<protein>
    <submittedName>
        <fullName evidence="3">Nucleolar protein 16</fullName>
    </submittedName>
</protein>
<keyword evidence="2" id="KW-1185">Reference proteome</keyword>
<sequence length="459" mass="50169">ASNSRKRARKASSKSSVTKETPTVAALQAKASVGERVKHHIPQADLLLLAELVRRHSADYEAMSLDRRNAYQLTPGQLRQRIARMSRQFPDVWQKMDALVATALTDDRAAAHWLVNHAEDPSLVSGNCRVYYLLLCPANELEARFDEFWTAYRGARDWTPPMDYMPHVPVVQPFEAHAHQLLDVYHAFNTVSRGFADRCPAADFQLTLPPVDLTANPLRLSLQLCEPTVETMLKELAAVFVKMLADKFVPAVPEAMHHFAVNPDSRRVAVGTPADTVWQLRLYSRDVRQRNDLTGETHAVYRMRSECLPADDDGFIQLAYSSGDLVALVAPTEPGIAPADVTAWALGLNCDTGQLGHFRPASGQHRLHSALFAARNSASSSCWASFSRQSSMCVDECASATGAGCSGSGGSSGSRGYCGANGSAGKHCPMNAANRLSCVSQLWGRRFAMQTIRDTGSGL</sequence>
<dbReference type="Proteomes" id="UP000095280">
    <property type="component" value="Unplaced"/>
</dbReference>
<organism evidence="2 3">
    <name type="scientific">Macrostomum lignano</name>
    <dbReference type="NCBI Taxonomy" id="282301"/>
    <lineage>
        <taxon>Eukaryota</taxon>
        <taxon>Metazoa</taxon>
        <taxon>Spiralia</taxon>
        <taxon>Lophotrochozoa</taxon>
        <taxon>Platyhelminthes</taxon>
        <taxon>Rhabditophora</taxon>
        <taxon>Macrostomorpha</taxon>
        <taxon>Macrostomida</taxon>
        <taxon>Macrostomidae</taxon>
        <taxon>Macrostomum</taxon>
    </lineage>
</organism>
<evidence type="ECO:0000313" key="2">
    <source>
        <dbReference type="Proteomes" id="UP000095280"/>
    </source>
</evidence>
<feature type="compositionally biased region" description="Basic residues" evidence="1">
    <location>
        <begin position="1"/>
        <end position="12"/>
    </location>
</feature>
<reference evidence="3" key="1">
    <citation type="submission" date="2016-11" db="UniProtKB">
        <authorList>
            <consortium name="WormBaseParasite"/>
        </authorList>
    </citation>
    <scope>IDENTIFICATION</scope>
</reference>
<evidence type="ECO:0000313" key="3">
    <source>
        <dbReference type="WBParaSite" id="maker-uti_cns_0017208-snap-gene-0.2-mRNA-1"/>
    </source>
</evidence>
<dbReference type="Pfam" id="PF09420">
    <property type="entry name" value="Nop16"/>
    <property type="match status" value="1"/>
</dbReference>
<accession>A0A1I8IW05</accession>
<evidence type="ECO:0000256" key="1">
    <source>
        <dbReference type="SAM" id="MobiDB-lite"/>
    </source>
</evidence>
<dbReference type="InterPro" id="IPR019002">
    <property type="entry name" value="Ribosome_biogenesis_Nop16"/>
</dbReference>
<feature type="region of interest" description="Disordered" evidence="1">
    <location>
        <begin position="1"/>
        <end position="22"/>
    </location>
</feature>
<dbReference type="WBParaSite" id="maker-uti_cns_0017208-snap-gene-0.2-mRNA-1">
    <property type="protein sequence ID" value="maker-uti_cns_0017208-snap-gene-0.2-mRNA-1"/>
    <property type="gene ID" value="maker-uti_cns_0017208-snap-gene-0.2"/>
</dbReference>
<proteinExistence type="predicted"/>
<name>A0A1I8IW05_9PLAT</name>